<proteinExistence type="inferred from homology"/>
<evidence type="ECO:0000256" key="3">
    <source>
        <dbReference type="ARBA" id="ARBA00022840"/>
    </source>
</evidence>
<reference evidence="8 9" key="1">
    <citation type="submission" date="2016-10" db="EMBL/GenBank/DDBJ databases">
        <authorList>
            <person name="de Groot N.N."/>
        </authorList>
    </citation>
    <scope>NUCLEOTIDE SEQUENCE [LARGE SCALE GENOMIC DNA]</scope>
    <source>
        <strain evidence="8 9">DSM 22024</strain>
    </source>
</reference>
<dbReference type="PANTHER" id="PTHR34378">
    <property type="entry name" value="GLUTAMATE--CYSTEINE LIGASE, CHLOROPLASTIC"/>
    <property type="match status" value="1"/>
</dbReference>
<dbReference type="InterPro" id="IPR035434">
    <property type="entry name" value="GCL_bact_plant"/>
</dbReference>
<evidence type="ECO:0000313" key="9">
    <source>
        <dbReference type="Proteomes" id="UP000198983"/>
    </source>
</evidence>
<feature type="region of interest" description="Disordered" evidence="7">
    <location>
        <begin position="59"/>
        <end position="78"/>
    </location>
</feature>
<dbReference type="EC" id="6.3.2.2" evidence="5"/>
<comment type="catalytic activity">
    <reaction evidence="4 5 6">
        <text>L-cysteine + L-glutamate + ATP = gamma-L-glutamyl-L-cysteine + ADP + phosphate + H(+)</text>
        <dbReference type="Rhea" id="RHEA:13285"/>
        <dbReference type="ChEBI" id="CHEBI:15378"/>
        <dbReference type="ChEBI" id="CHEBI:29985"/>
        <dbReference type="ChEBI" id="CHEBI:30616"/>
        <dbReference type="ChEBI" id="CHEBI:35235"/>
        <dbReference type="ChEBI" id="CHEBI:43474"/>
        <dbReference type="ChEBI" id="CHEBI:58173"/>
        <dbReference type="ChEBI" id="CHEBI:456216"/>
        <dbReference type="EC" id="6.3.2.2"/>
    </reaction>
</comment>
<dbReference type="STRING" id="117157.SAMN04489717_4237"/>
<dbReference type="Pfam" id="PF04107">
    <property type="entry name" value="GCS2"/>
    <property type="match status" value="1"/>
</dbReference>
<dbReference type="InterPro" id="IPR006336">
    <property type="entry name" value="GCS2"/>
</dbReference>
<name>A0A1H1VWC3_9ACTN</name>
<feature type="compositionally biased region" description="Basic and acidic residues" evidence="7">
    <location>
        <begin position="265"/>
        <end position="274"/>
    </location>
</feature>
<evidence type="ECO:0000313" key="8">
    <source>
        <dbReference type="EMBL" id="SDS89043.1"/>
    </source>
</evidence>
<dbReference type="GO" id="GO:0005524">
    <property type="term" value="F:ATP binding"/>
    <property type="evidence" value="ECO:0007669"/>
    <property type="project" value="UniProtKB-UniRule"/>
</dbReference>
<organism evidence="8 9">
    <name type="scientific">Actinopolymorpha singaporensis</name>
    <dbReference type="NCBI Taxonomy" id="117157"/>
    <lineage>
        <taxon>Bacteria</taxon>
        <taxon>Bacillati</taxon>
        <taxon>Actinomycetota</taxon>
        <taxon>Actinomycetes</taxon>
        <taxon>Propionibacteriales</taxon>
        <taxon>Actinopolymorphaceae</taxon>
        <taxon>Actinopolymorpha</taxon>
    </lineage>
</organism>
<sequence length="443" mass="48504">MTDTAEVVSCDSVHGHIGRICFKTGPPTTVGTEIEWLVVSPDHPRELVPLDLLRTTLDQAGPPPGGSTVTFEPGGQVELSSAPAPGLGACWSTLQSDIDHVRAALAALDLRLLWTAIDPFREPRRQLSHPRYDAMEAYFDRRGPEGRLMMCSTASVQVNLDAGADADDIARRWRILHAIGPAMVATFANSPWFAGRQTGWKSARQAVWQRLDPRRTRSPHGHDPVAAWADYALDAPLMMRRDGDRWHSDPGLTFRQWLHLRPDDEHAGNGRADHAANGAANGRADGRAARRADARADGGADGSPTAHDLAYHLTTLFPPVRPRGWFEIRYLDVVPAAYWPVPMAVLTALVDDPRAGERALAATAPVAGAWWNAARDGLDHRGLAHAARCCFEAALEALHRQGAERALVNLVDDYRIRYVDRARCPADDGADPLTSDSDREESR</sequence>
<dbReference type="UniPathway" id="UPA01014"/>
<comment type="function">
    <text evidence="5">Catalyzes the synthesis of gamma-glutamylcysteine (gamma-GC). This compound is used as substrate for the biosynthesis of the low-molecular thiol compound ergothioneine.</text>
</comment>
<dbReference type="RefSeq" id="WP_092655337.1">
    <property type="nucleotide sequence ID" value="NZ_LT629732.1"/>
</dbReference>
<feature type="compositionally biased region" description="Basic and acidic residues" evidence="7">
    <location>
        <begin position="284"/>
        <end position="298"/>
    </location>
</feature>
<evidence type="ECO:0000256" key="4">
    <source>
        <dbReference type="ARBA" id="ARBA00048819"/>
    </source>
</evidence>
<dbReference type="GO" id="GO:0004357">
    <property type="term" value="F:glutamate-cysteine ligase activity"/>
    <property type="evidence" value="ECO:0007669"/>
    <property type="project" value="UniProtKB-UniRule"/>
</dbReference>
<dbReference type="GO" id="GO:0006750">
    <property type="term" value="P:glutathione biosynthetic process"/>
    <property type="evidence" value="ECO:0007669"/>
    <property type="project" value="UniProtKB-UniRule"/>
</dbReference>
<dbReference type="InterPro" id="IPR017809">
    <property type="entry name" value="EgtA_Actinobacteria"/>
</dbReference>
<accession>A0A1H1VWC3</accession>
<dbReference type="EMBL" id="LT629732">
    <property type="protein sequence ID" value="SDS89043.1"/>
    <property type="molecule type" value="Genomic_DNA"/>
</dbReference>
<keyword evidence="1 5" id="KW-0436">Ligase</keyword>
<dbReference type="InterPro" id="IPR014746">
    <property type="entry name" value="Gln_synth/guanido_kin_cat_dom"/>
</dbReference>
<keyword evidence="3 5" id="KW-0067">ATP-binding</keyword>
<dbReference type="PANTHER" id="PTHR34378:SF1">
    <property type="entry name" value="GLUTAMATE--CYSTEINE LIGASE, CHLOROPLASTIC"/>
    <property type="match status" value="1"/>
</dbReference>
<dbReference type="Proteomes" id="UP000198983">
    <property type="component" value="Chromosome I"/>
</dbReference>
<comment type="pathway">
    <text evidence="5">Amino-acid biosynthesis; ergothioneine biosynthesis.</text>
</comment>
<dbReference type="GO" id="GO:0052699">
    <property type="term" value="P:ergothioneine biosynthetic process"/>
    <property type="evidence" value="ECO:0007669"/>
    <property type="project" value="UniProtKB-UniRule"/>
</dbReference>
<evidence type="ECO:0000256" key="7">
    <source>
        <dbReference type="SAM" id="MobiDB-lite"/>
    </source>
</evidence>
<dbReference type="HAMAP" id="MF_02034">
    <property type="entry name" value="EgtA"/>
    <property type="match status" value="1"/>
</dbReference>
<dbReference type="Gene3D" id="3.30.590.20">
    <property type="match status" value="1"/>
</dbReference>
<dbReference type="PIRSF" id="PIRSF017901">
    <property type="entry name" value="GCL"/>
    <property type="match status" value="1"/>
</dbReference>
<feature type="region of interest" description="Disordered" evidence="7">
    <location>
        <begin position="265"/>
        <end position="303"/>
    </location>
</feature>
<evidence type="ECO:0000256" key="5">
    <source>
        <dbReference type="HAMAP-Rule" id="MF_02034"/>
    </source>
</evidence>
<comment type="similarity">
    <text evidence="5 6">Belongs to the glutamate--cysteine ligase type 2 family. EgtA subfamily.</text>
</comment>
<protein>
    <recommendedName>
        <fullName evidence="5">Glutamate--cysteine ligase EgtA</fullName>
        <ecNumber evidence="5">6.3.2.2</ecNumber>
    </recommendedName>
    <alternativeName>
        <fullName evidence="5">Gamma-glutamylcysteine synthase</fullName>
        <shortName evidence="5">GCS</shortName>
        <shortName evidence="5">Gamma-ECS</shortName>
    </alternativeName>
</protein>
<evidence type="ECO:0000256" key="6">
    <source>
        <dbReference type="PIRNR" id="PIRNR017901"/>
    </source>
</evidence>
<keyword evidence="9" id="KW-1185">Reference proteome</keyword>
<dbReference type="OrthoDB" id="9780152at2"/>
<dbReference type="SUPFAM" id="SSF55931">
    <property type="entry name" value="Glutamine synthetase/guanido kinase"/>
    <property type="match status" value="1"/>
</dbReference>
<gene>
    <name evidence="5" type="primary">egtA</name>
    <name evidence="8" type="ORF">SAMN04489717_4237</name>
</gene>
<keyword evidence="2 5" id="KW-0547">Nucleotide-binding</keyword>
<evidence type="ECO:0000256" key="1">
    <source>
        <dbReference type="ARBA" id="ARBA00022598"/>
    </source>
</evidence>
<evidence type="ECO:0000256" key="2">
    <source>
        <dbReference type="ARBA" id="ARBA00022741"/>
    </source>
</evidence>
<dbReference type="AlphaFoldDB" id="A0A1H1VWC3"/>